<reference evidence="1 2" key="1">
    <citation type="submission" date="2022-01" db="EMBL/GenBank/DDBJ databases">
        <title>Desulfofustis limnae sp. nov., a novel mesophilic sulfate-reducing bacterium isolated from marsh soil.</title>
        <authorList>
            <person name="Watanabe M."/>
            <person name="Takahashi A."/>
            <person name="Kojima H."/>
            <person name="Fukui M."/>
        </authorList>
    </citation>
    <scope>NUCLEOTIDE SEQUENCE [LARGE SCALE GENOMIC DNA]</scope>
    <source>
        <strain evidence="1 2">PPLL</strain>
    </source>
</reference>
<keyword evidence="2" id="KW-1185">Reference proteome</keyword>
<accession>A0ABM7W9F0</accession>
<sequence>MAGMTTAHKHSSAPPQMPVCRLCRYYFITHDPARPYGCRAMGFKSRHNPAHVVFASSGMACQVFQPRDATPGSSEGPAGRE</sequence>
<dbReference type="Proteomes" id="UP000830055">
    <property type="component" value="Chromosome"/>
</dbReference>
<proteinExistence type="predicted"/>
<protein>
    <recommendedName>
        <fullName evidence="3">Uracil-DNA glycosylase</fullName>
    </recommendedName>
</protein>
<evidence type="ECO:0000313" key="1">
    <source>
        <dbReference type="EMBL" id="BDD87554.1"/>
    </source>
</evidence>
<gene>
    <name evidence="1" type="ORF">DPPLL_19190</name>
</gene>
<evidence type="ECO:0008006" key="3">
    <source>
        <dbReference type="Google" id="ProtNLM"/>
    </source>
</evidence>
<organism evidence="1 2">
    <name type="scientific">Desulfofustis limnaeus</name>
    <dbReference type="NCBI Taxonomy" id="2740163"/>
    <lineage>
        <taxon>Bacteria</taxon>
        <taxon>Pseudomonadati</taxon>
        <taxon>Thermodesulfobacteriota</taxon>
        <taxon>Desulfobulbia</taxon>
        <taxon>Desulfobulbales</taxon>
        <taxon>Desulfocapsaceae</taxon>
        <taxon>Desulfofustis</taxon>
    </lineage>
</organism>
<name>A0ABM7W9F0_9BACT</name>
<evidence type="ECO:0000313" key="2">
    <source>
        <dbReference type="Proteomes" id="UP000830055"/>
    </source>
</evidence>
<dbReference type="EMBL" id="AP025516">
    <property type="protein sequence ID" value="BDD87554.1"/>
    <property type="molecule type" value="Genomic_DNA"/>
</dbReference>